<dbReference type="Gene3D" id="1.10.357.10">
    <property type="entry name" value="Tetracycline Repressor, domain 2"/>
    <property type="match status" value="1"/>
</dbReference>
<keyword evidence="1" id="KW-0678">Repressor</keyword>
<dbReference type="Pfam" id="PF13977">
    <property type="entry name" value="TetR_C_6"/>
    <property type="match status" value="1"/>
</dbReference>
<sequence length="197" mass="21815">MPKIVDHAARRTELAHAFWNVTLRDGIAAASVRGVATEANCSPAALRYYFPSQDELLDFTWTFVLGRALARAEALDLPDSPLEAAQVQLEQSLPLDGERLAEARLWFTVASSAGSNERLQARVRELHTLLNRGCTEVIHRLREAGVVDPARDASTEAVRLHAFLDGVAFHMAMRAESYSAAQIRAMLRRHLEDLACP</sequence>
<dbReference type="SUPFAM" id="SSF48498">
    <property type="entry name" value="Tetracyclin repressor-like, C-terminal domain"/>
    <property type="match status" value="1"/>
</dbReference>
<evidence type="ECO:0000256" key="4">
    <source>
        <dbReference type="ARBA" id="ARBA00023163"/>
    </source>
</evidence>
<evidence type="ECO:0000313" key="8">
    <source>
        <dbReference type="Proteomes" id="UP000629365"/>
    </source>
</evidence>
<gene>
    <name evidence="7" type="ORF">GCM10007269_33920</name>
</gene>
<keyword evidence="4" id="KW-0804">Transcription</keyword>
<protein>
    <submittedName>
        <fullName evidence="7">Transcriptional regulator</fullName>
    </submittedName>
</protein>
<dbReference type="SUPFAM" id="SSF46689">
    <property type="entry name" value="Homeodomain-like"/>
    <property type="match status" value="1"/>
</dbReference>
<dbReference type="InterPro" id="IPR039538">
    <property type="entry name" value="BetI_C"/>
</dbReference>
<dbReference type="EMBL" id="BMCM01000006">
    <property type="protein sequence ID" value="GGD88401.1"/>
    <property type="molecule type" value="Genomic_DNA"/>
</dbReference>
<proteinExistence type="predicted"/>
<keyword evidence="8" id="KW-1185">Reference proteome</keyword>
<evidence type="ECO:0000313" key="7">
    <source>
        <dbReference type="EMBL" id="GGD88401.1"/>
    </source>
</evidence>
<dbReference type="RefSeq" id="WP_188437895.1">
    <property type="nucleotide sequence ID" value="NZ_BMCM01000006.1"/>
</dbReference>
<keyword evidence="3" id="KW-0238">DNA-binding</keyword>
<reference evidence="8" key="1">
    <citation type="journal article" date="2019" name="Int. J. Syst. Evol. Microbiol.">
        <title>The Global Catalogue of Microorganisms (GCM) 10K type strain sequencing project: providing services to taxonomists for standard genome sequencing and annotation.</title>
        <authorList>
            <consortium name="The Broad Institute Genomics Platform"/>
            <consortium name="The Broad Institute Genome Sequencing Center for Infectious Disease"/>
            <person name="Wu L."/>
            <person name="Ma J."/>
        </authorList>
    </citation>
    <scope>NUCLEOTIDE SEQUENCE [LARGE SCALE GENOMIC DNA]</scope>
    <source>
        <strain evidence="8">CCM 7640</strain>
    </source>
</reference>
<dbReference type="InterPro" id="IPR036271">
    <property type="entry name" value="Tet_transcr_reg_TetR-rel_C_sf"/>
</dbReference>
<evidence type="ECO:0000259" key="5">
    <source>
        <dbReference type="Pfam" id="PF00440"/>
    </source>
</evidence>
<keyword evidence="2" id="KW-0805">Transcription regulation</keyword>
<dbReference type="InterPro" id="IPR009057">
    <property type="entry name" value="Homeodomain-like_sf"/>
</dbReference>
<dbReference type="InterPro" id="IPR001647">
    <property type="entry name" value="HTH_TetR"/>
</dbReference>
<evidence type="ECO:0000256" key="1">
    <source>
        <dbReference type="ARBA" id="ARBA00022491"/>
    </source>
</evidence>
<dbReference type="Proteomes" id="UP000629365">
    <property type="component" value="Unassembled WGS sequence"/>
</dbReference>
<evidence type="ECO:0000256" key="3">
    <source>
        <dbReference type="ARBA" id="ARBA00023125"/>
    </source>
</evidence>
<evidence type="ECO:0000259" key="6">
    <source>
        <dbReference type="Pfam" id="PF13977"/>
    </source>
</evidence>
<accession>A0ABQ1S2H5</accession>
<organism evidence="7 8">
    <name type="scientific">Microbacterium murale</name>
    <dbReference type="NCBI Taxonomy" id="1081040"/>
    <lineage>
        <taxon>Bacteria</taxon>
        <taxon>Bacillati</taxon>
        <taxon>Actinomycetota</taxon>
        <taxon>Actinomycetes</taxon>
        <taxon>Micrococcales</taxon>
        <taxon>Microbacteriaceae</taxon>
        <taxon>Microbacterium</taxon>
    </lineage>
</organism>
<comment type="caution">
    <text evidence="7">The sequence shown here is derived from an EMBL/GenBank/DDBJ whole genome shotgun (WGS) entry which is preliminary data.</text>
</comment>
<evidence type="ECO:0000256" key="2">
    <source>
        <dbReference type="ARBA" id="ARBA00023015"/>
    </source>
</evidence>
<dbReference type="Pfam" id="PF00440">
    <property type="entry name" value="TetR_N"/>
    <property type="match status" value="1"/>
</dbReference>
<name>A0ABQ1S2H5_9MICO</name>
<feature type="domain" description="HTH tetR-type" evidence="5">
    <location>
        <begin position="25"/>
        <end position="57"/>
    </location>
</feature>
<feature type="domain" description="BetI-type transcriptional repressor C-terminal" evidence="6">
    <location>
        <begin position="86"/>
        <end position="194"/>
    </location>
</feature>